<dbReference type="Proteomes" id="UP000887565">
    <property type="component" value="Unplaced"/>
</dbReference>
<accession>A0A915IQF7</accession>
<reference evidence="2" key="1">
    <citation type="submission" date="2022-11" db="UniProtKB">
        <authorList>
            <consortium name="WormBaseParasite"/>
        </authorList>
    </citation>
    <scope>IDENTIFICATION</scope>
</reference>
<sequence length="80" mass="8973">MSSSPRSVGLRASCGGQRAKRVVLFRTKMALYNRLNITLLLIHVYAQKAENSTICYCIHTQRASSNEDGPKKAEKLCKKM</sequence>
<evidence type="ECO:0000313" key="1">
    <source>
        <dbReference type="Proteomes" id="UP000887565"/>
    </source>
</evidence>
<keyword evidence="1" id="KW-1185">Reference proteome</keyword>
<dbReference type="AlphaFoldDB" id="A0A915IQF7"/>
<evidence type="ECO:0000313" key="2">
    <source>
        <dbReference type="WBParaSite" id="nRc.2.0.1.t16423-RA"/>
    </source>
</evidence>
<proteinExistence type="predicted"/>
<organism evidence="1 2">
    <name type="scientific">Romanomermis culicivorax</name>
    <name type="common">Nematode worm</name>
    <dbReference type="NCBI Taxonomy" id="13658"/>
    <lineage>
        <taxon>Eukaryota</taxon>
        <taxon>Metazoa</taxon>
        <taxon>Ecdysozoa</taxon>
        <taxon>Nematoda</taxon>
        <taxon>Enoplea</taxon>
        <taxon>Dorylaimia</taxon>
        <taxon>Mermithida</taxon>
        <taxon>Mermithoidea</taxon>
        <taxon>Mermithidae</taxon>
        <taxon>Romanomermis</taxon>
    </lineage>
</organism>
<dbReference type="WBParaSite" id="nRc.2.0.1.t16423-RA">
    <property type="protein sequence ID" value="nRc.2.0.1.t16423-RA"/>
    <property type="gene ID" value="nRc.2.0.1.g16423"/>
</dbReference>
<protein>
    <submittedName>
        <fullName evidence="2">Uncharacterized protein</fullName>
    </submittedName>
</protein>
<name>A0A915IQF7_ROMCU</name>